<keyword evidence="1" id="KW-0677">Repeat</keyword>
<dbReference type="PROSITE" id="PS50092">
    <property type="entry name" value="TSP1"/>
    <property type="match status" value="1"/>
</dbReference>
<keyword evidence="2" id="KW-1015">Disulfide bond</keyword>
<dbReference type="SMART" id="SM00209">
    <property type="entry name" value="TSP1"/>
    <property type="match status" value="1"/>
</dbReference>
<evidence type="ECO:0000313" key="5">
    <source>
        <dbReference type="WBParaSite" id="maker-PairedContig_112-snap-gene-0.12-mRNA-1"/>
    </source>
</evidence>
<organism evidence="5">
    <name type="scientific">Wuchereria bancrofti</name>
    <dbReference type="NCBI Taxonomy" id="6293"/>
    <lineage>
        <taxon>Eukaryota</taxon>
        <taxon>Metazoa</taxon>
        <taxon>Ecdysozoa</taxon>
        <taxon>Nematoda</taxon>
        <taxon>Chromadorea</taxon>
        <taxon>Rhabditida</taxon>
        <taxon>Spirurina</taxon>
        <taxon>Spiruromorpha</taxon>
        <taxon>Filarioidea</taxon>
        <taxon>Onchocercidae</taxon>
        <taxon>Wuchereria</taxon>
    </lineage>
</organism>
<evidence type="ECO:0000256" key="4">
    <source>
        <dbReference type="SAM" id="SignalP"/>
    </source>
</evidence>
<dbReference type="FunFam" id="2.20.100.10:FF:000007">
    <property type="entry name" value="Thrombospondin 1"/>
    <property type="match status" value="1"/>
</dbReference>
<dbReference type="SUPFAM" id="SSF82895">
    <property type="entry name" value="TSP-1 type 1 repeat"/>
    <property type="match status" value="1"/>
</dbReference>
<keyword evidence="3" id="KW-0812">Transmembrane</keyword>
<accession>A0A1I8E995</accession>
<keyword evidence="4" id="KW-0732">Signal</keyword>
<dbReference type="InterPro" id="IPR000884">
    <property type="entry name" value="TSP1_rpt"/>
</dbReference>
<dbReference type="Gene3D" id="2.20.100.10">
    <property type="entry name" value="Thrombospondin type-1 (TSP1) repeat"/>
    <property type="match status" value="1"/>
</dbReference>
<proteinExistence type="predicted"/>
<protein>
    <recommendedName>
        <fullName evidence="6">Thrombospondin type 1 domain-containing protein</fullName>
    </recommendedName>
</protein>
<feature type="transmembrane region" description="Helical" evidence="3">
    <location>
        <begin position="507"/>
        <end position="533"/>
    </location>
</feature>
<dbReference type="InterPro" id="IPR038877">
    <property type="entry name" value="THSD1"/>
</dbReference>
<keyword evidence="3" id="KW-0472">Membrane</keyword>
<dbReference type="STRING" id="6293.A0A1I8E995"/>
<name>A0A1I8E995_WUCBA</name>
<dbReference type="AlphaFoldDB" id="A0A1I8E995"/>
<evidence type="ECO:0000256" key="1">
    <source>
        <dbReference type="ARBA" id="ARBA00022737"/>
    </source>
</evidence>
<dbReference type="PANTHER" id="PTHR16311">
    <property type="entry name" value="THROMBOSPONDIN TYPE I DOMAIN-CONTAINING 1"/>
    <property type="match status" value="1"/>
</dbReference>
<feature type="signal peptide" evidence="4">
    <location>
        <begin position="1"/>
        <end position="22"/>
    </location>
</feature>
<evidence type="ECO:0000256" key="2">
    <source>
        <dbReference type="ARBA" id="ARBA00023157"/>
    </source>
</evidence>
<keyword evidence="3" id="KW-1133">Transmembrane helix</keyword>
<dbReference type="Pfam" id="PF00090">
    <property type="entry name" value="TSP_1"/>
    <property type="match status" value="1"/>
</dbReference>
<dbReference type="PANTHER" id="PTHR16311:SF3">
    <property type="entry name" value="THROMBOSPONDIN TYPE-1 DOMAIN-CONTAINING PROTEIN 1"/>
    <property type="match status" value="1"/>
</dbReference>
<evidence type="ECO:0000256" key="3">
    <source>
        <dbReference type="SAM" id="Phobius"/>
    </source>
</evidence>
<dbReference type="InterPro" id="IPR036383">
    <property type="entry name" value="TSP1_rpt_sf"/>
</dbReference>
<dbReference type="GO" id="GO:0071944">
    <property type="term" value="C:cell periphery"/>
    <property type="evidence" value="ECO:0007669"/>
    <property type="project" value="TreeGrafter"/>
</dbReference>
<reference evidence="5" key="1">
    <citation type="submission" date="2016-11" db="UniProtKB">
        <authorList>
            <consortium name="WormBaseParasite"/>
        </authorList>
    </citation>
    <scope>IDENTIFICATION</scope>
    <source>
        <strain evidence="5">pt0022</strain>
    </source>
</reference>
<sequence>MLSTFQCLSFSTLFALIGRTVSNLPNSNQSQEFTFPREIPLFTAVSFHTPQATFLRIRHMNRSICSLNAMGNAIFPCRCFGFPSDRYELLIDNIPIFRFSVVTGKKFWKIPENPIICQPLVVEFDFSILCSGLNLSLHLQYTPSTTVSSAQTDDLKFKTEAAMPLRKKLILPCHHLCFPGIYRIAVINDEWIVQESKAIKLQQTNEISISLPRSYIFPRCFDYLKITWTNLSCLVQDLEFKMRVFAVPVGSSSEQSYYMEEYDIELSQQALELPCYQFDIIHAQFCFQIVSVEKFTARFMGQVEGGWRDWSAWSLCSVSCGRGLRRRWRLCDSPIPQNGGNLCRGSFVESLNCNAHSCTESKAMVITVNDTLCSCGCLISHTAGRFFARTCEEITDWTLKSHGRFLYLKLKHGATTNQFRLAIYRGLKKEELIYDSVINSHAHKSSLQFTSEDYFVISLLKMNSSSNINSGIEIGFEWKNASDHILSSITTLTLSHACMFCHRNLSFLLSSLFIILIISLPPLLCSYTTISVIRKAKWKRNRQLSIGNSLDKPRPDLSMVQSGQTDTTEIRSNRTIVTKRSI</sequence>
<dbReference type="WBParaSite" id="maker-PairedContig_112-snap-gene-0.12-mRNA-1">
    <property type="protein sequence ID" value="maker-PairedContig_112-snap-gene-0.12-mRNA-1"/>
    <property type="gene ID" value="maker-PairedContig_112-snap-gene-0.12"/>
</dbReference>
<evidence type="ECO:0008006" key="6">
    <source>
        <dbReference type="Google" id="ProtNLM"/>
    </source>
</evidence>
<feature type="chain" id="PRO_5009318044" description="Thrombospondin type 1 domain-containing protein" evidence="4">
    <location>
        <begin position="23"/>
        <end position="582"/>
    </location>
</feature>